<dbReference type="PANTHER" id="PTHR23514">
    <property type="entry name" value="BYPASS OF STOP CODON PROTEIN 6"/>
    <property type="match status" value="1"/>
</dbReference>
<dbReference type="RefSeq" id="WP_188588222.1">
    <property type="nucleotide sequence ID" value="NZ_BMGC01000039.1"/>
</dbReference>
<dbReference type="InterPro" id="IPR036259">
    <property type="entry name" value="MFS_trans_sf"/>
</dbReference>
<dbReference type="Proteomes" id="UP000621454">
    <property type="component" value="Unassembled WGS sequence"/>
</dbReference>
<protein>
    <submittedName>
        <fullName evidence="8">Major facilitator superfamily protein</fullName>
    </submittedName>
</protein>
<evidence type="ECO:0000313" key="9">
    <source>
        <dbReference type="Proteomes" id="UP000621454"/>
    </source>
</evidence>
<dbReference type="AlphaFoldDB" id="A0A916TI92"/>
<dbReference type="PANTHER" id="PTHR23514:SF13">
    <property type="entry name" value="INNER MEMBRANE PROTEIN YBJJ"/>
    <property type="match status" value="1"/>
</dbReference>
<keyword evidence="2 6" id="KW-0812">Transmembrane</keyword>
<reference evidence="8" key="1">
    <citation type="journal article" date="2014" name="Int. J. Syst. Evol. Microbiol.">
        <title>Complete genome sequence of Corynebacterium casei LMG S-19264T (=DSM 44701T), isolated from a smear-ripened cheese.</title>
        <authorList>
            <consortium name="US DOE Joint Genome Institute (JGI-PGF)"/>
            <person name="Walter F."/>
            <person name="Albersmeier A."/>
            <person name="Kalinowski J."/>
            <person name="Ruckert C."/>
        </authorList>
    </citation>
    <scope>NUCLEOTIDE SEQUENCE</scope>
    <source>
        <strain evidence="8">CGMCC 1.12827</strain>
    </source>
</reference>
<dbReference type="Gene3D" id="1.20.1250.20">
    <property type="entry name" value="MFS general substrate transporter like domains"/>
    <property type="match status" value="1"/>
</dbReference>
<feature type="transmembrane region" description="Helical" evidence="6">
    <location>
        <begin position="100"/>
        <end position="118"/>
    </location>
</feature>
<keyword evidence="9" id="KW-1185">Reference proteome</keyword>
<dbReference type="EMBL" id="BMGC01000039">
    <property type="protein sequence ID" value="GGB44531.1"/>
    <property type="molecule type" value="Genomic_DNA"/>
</dbReference>
<accession>A0A916TI92</accession>
<feature type="transmembrane region" description="Helical" evidence="6">
    <location>
        <begin position="388"/>
        <end position="409"/>
    </location>
</feature>
<dbReference type="SUPFAM" id="SSF103473">
    <property type="entry name" value="MFS general substrate transporter"/>
    <property type="match status" value="1"/>
</dbReference>
<dbReference type="Pfam" id="PF07690">
    <property type="entry name" value="MFS_1"/>
    <property type="match status" value="1"/>
</dbReference>
<feature type="transmembrane region" description="Helical" evidence="6">
    <location>
        <begin position="231"/>
        <end position="252"/>
    </location>
</feature>
<feature type="region of interest" description="Disordered" evidence="5">
    <location>
        <begin position="203"/>
        <end position="223"/>
    </location>
</feature>
<feature type="transmembrane region" description="Helical" evidence="6">
    <location>
        <begin position="264"/>
        <end position="285"/>
    </location>
</feature>
<reference evidence="8" key="2">
    <citation type="submission" date="2020-09" db="EMBL/GenBank/DDBJ databases">
        <authorList>
            <person name="Sun Q."/>
            <person name="Zhou Y."/>
        </authorList>
    </citation>
    <scope>NUCLEOTIDE SEQUENCE</scope>
    <source>
        <strain evidence="8">CGMCC 1.12827</strain>
    </source>
</reference>
<evidence type="ECO:0000256" key="5">
    <source>
        <dbReference type="SAM" id="MobiDB-lite"/>
    </source>
</evidence>
<feature type="transmembrane region" description="Helical" evidence="6">
    <location>
        <begin position="44"/>
        <end position="64"/>
    </location>
</feature>
<feature type="compositionally biased region" description="Low complexity" evidence="5">
    <location>
        <begin position="207"/>
        <end position="217"/>
    </location>
</feature>
<feature type="transmembrane region" description="Helical" evidence="6">
    <location>
        <begin position="12"/>
        <end position="32"/>
    </location>
</feature>
<feature type="transmembrane region" description="Helical" evidence="6">
    <location>
        <begin position="76"/>
        <end position="94"/>
    </location>
</feature>
<feature type="transmembrane region" description="Helical" evidence="6">
    <location>
        <begin position="139"/>
        <end position="157"/>
    </location>
</feature>
<dbReference type="CDD" id="cd17393">
    <property type="entry name" value="MFS_MosC_like"/>
    <property type="match status" value="1"/>
</dbReference>
<evidence type="ECO:0000256" key="3">
    <source>
        <dbReference type="ARBA" id="ARBA00022989"/>
    </source>
</evidence>
<evidence type="ECO:0000259" key="7">
    <source>
        <dbReference type="PROSITE" id="PS50850"/>
    </source>
</evidence>
<feature type="transmembrane region" description="Helical" evidence="6">
    <location>
        <begin position="297"/>
        <end position="317"/>
    </location>
</feature>
<gene>
    <name evidence="8" type="ORF">GCM10011489_34970</name>
</gene>
<dbReference type="PROSITE" id="PS50850">
    <property type="entry name" value="MFS"/>
    <property type="match status" value="1"/>
</dbReference>
<name>A0A916TI92_9ACTN</name>
<dbReference type="GO" id="GO:0022857">
    <property type="term" value="F:transmembrane transporter activity"/>
    <property type="evidence" value="ECO:0007669"/>
    <property type="project" value="InterPro"/>
</dbReference>
<feature type="transmembrane region" description="Helical" evidence="6">
    <location>
        <begin position="163"/>
        <end position="185"/>
    </location>
</feature>
<dbReference type="GO" id="GO:0005886">
    <property type="term" value="C:plasma membrane"/>
    <property type="evidence" value="ECO:0007669"/>
    <property type="project" value="UniProtKB-SubCell"/>
</dbReference>
<organism evidence="8 9">
    <name type="scientific">Gordonia jinhuaensis</name>
    <dbReference type="NCBI Taxonomy" id="1517702"/>
    <lineage>
        <taxon>Bacteria</taxon>
        <taxon>Bacillati</taxon>
        <taxon>Actinomycetota</taxon>
        <taxon>Actinomycetes</taxon>
        <taxon>Mycobacteriales</taxon>
        <taxon>Gordoniaceae</taxon>
        <taxon>Gordonia</taxon>
    </lineage>
</organism>
<keyword evidence="3 6" id="KW-1133">Transmembrane helix</keyword>
<feature type="transmembrane region" description="Helical" evidence="6">
    <location>
        <begin position="323"/>
        <end position="346"/>
    </location>
</feature>
<keyword evidence="4 6" id="KW-0472">Membrane</keyword>
<dbReference type="InterPro" id="IPR011701">
    <property type="entry name" value="MFS"/>
</dbReference>
<dbReference type="InterPro" id="IPR020846">
    <property type="entry name" value="MFS_dom"/>
</dbReference>
<evidence type="ECO:0000256" key="1">
    <source>
        <dbReference type="ARBA" id="ARBA00004651"/>
    </source>
</evidence>
<evidence type="ECO:0000313" key="8">
    <source>
        <dbReference type="EMBL" id="GGB44531.1"/>
    </source>
</evidence>
<evidence type="ECO:0000256" key="6">
    <source>
        <dbReference type="SAM" id="Phobius"/>
    </source>
</evidence>
<dbReference type="InterPro" id="IPR051788">
    <property type="entry name" value="MFS_Transporter"/>
</dbReference>
<feature type="compositionally biased region" description="Low complexity" evidence="5">
    <location>
        <begin position="439"/>
        <end position="450"/>
    </location>
</feature>
<sequence>MAGSGALRRARIAGSLVFGLNGALAAMWVAQIPVISARTGVDHAALGGLLLAAGLSAFVSMQIFGPLADRLGTRGLCVFAVCALALAIVGPTLVTSPRSLLIALIAFGFFNGALDVSMNSQAVVIERLYRRPIMSSFHAYFSLGGLVGSAVVAAALFAGAQPWMTACAVAAISVVAVWVVAGALIPDRPGDVVDAIPDARTADRTTADPADTDSSPTNTDGRAGVAGRVPIALRVSVMAVLAFSLMLAEGSAYDWSGLHMVERYGVTDVVGAVAFAVFSLTMLVGRLRADALVARRGAAWVVRAGALIAVVGMSVVICAPTPWLSVIGWALFGLGVAAGVPQLFSAAGNLSAASSGRYISIVVGAGYLGMLAGPASIGFVARHTTLGVALWLAAAAAAVAVLGAGVIGATPTPRDHRRRPDGGVRPGGGAGPGGGVRPDGGTRPGDVTVS</sequence>
<feature type="transmembrane region" description="Helical" evidence="6">
    <location>
        <begin position="358"/>
        <end position="382"/>
    </location>
</feature>
<proteinExistence type="predicted"/>
<evidence type="ECO:0000256" key="4">
    <source>
        <dbReference type="ARBA" id="ARBA00023136"/>
    </source>
</evidence>
<feature type="compositionally biased region" description="Gly residues" evidence="5">
    <location>
        <begin position="424"/>
        <end position="438"/>
    </location>
</feature>
<comment type="subcellular location">
    <subcellularLocation>
        <location evidence="1">Cell membrane</location>
        <topology evidence="1">Multi-pass membrane protein</topology>
    </subcellularLocation>
</comment>
<evidence type="ECO:0000256" key="2">
    <source>
        <dbReference type="ARBA" id="ARBA00022692"/>
    </source>
</evidence>
<feature type="region of interest" description="Disordered" evidence="5">
    <location>
        <begin position="410"/>
        <end position="450"/>
    </location>
</feature>
<feature type="domain" description="Major facilitator superfamily (MFS) profile" evidence="7">
    <location>
        <begin position="7"/>
        <end position="412"/>
    </location>
</feature>
<comment type="caution">
    <text evidence="8">The sequence shown here is derived from an EMBL/GenBank/DDBJ whole genome shotgun (WGS) entry which is preliminary data.</text>
</comment>